<dbReference type="Pfam" id="PF13176">
    <property type="entry name" value="TPR_7"/>
    <property type="match status" value="1"/>
</dbReference>
<dbReference type="InterPro" id="IPR019734">
    <property type="entry name" value="TPR_rpt"/>
</dbReference>
<evidence type="ECO:0000256" key="6">
    <source>
        <dbReference type="ARBA" id="ARBA00022777"/>
    </source>
</evidence>
<keyword evidence="5" id="KW-0547">Nucleotide-binding</keyword>
<dbReference type="Pfam" id="PF13181">
    <property type="entry name" value="TPR_8"/>
    <property type="match status" value="1"/>
</dbReference>
<dbReference type="Proteomes" id="UP000245535">
    <property type="component" value="Unassembled WGS sequence"/>
</dbReference>
<evidence type="ECO:0000256" key="11">
    <source>
        <dbReference type="SAM" id="SignalP"/>
    </source>
</evidence>
<dbReference type="PANTHER" id="PTHR41523">
    <property type="entry name" value="TWO-COMPONENT SYSTEM SENSOR PROTEIN"/>
    <property type="match status" value="1"/>
</dbReference>
<dbReference type="SUPFAM" id="SSF55874">
    <property type="entry name" value="ATPase domain of HSP90 chaperone/DNA topoisomerase II/histidine kinase"/>
    <property type="match status" value="1"/>
</dbReference>
<dbReference type="GO" id="GO:0005524">
    <property type="term" value="F:ATP binding"/>
    <property type="evidence" value="ECO:0007669"/>
    <property type="project" value="UniProtKB-KW"/>
</dbReference>
<keyword evidence="8" id="KW-0802">TPR repeat</keyword>
<evidence type="ECO:0000256" key="2">
    <source>
        <dbReference type="ARBA" id="ARBA00012438"/>
    </source>
</evidence>
<evidence type="ECO:0000259" key="12">
    <source>
        <dbReference type="PROSITE" id="PS50109"/>
    </source>
</evidence>
<dbReference type="PANTHER" id="PTHR41523:SF8">
    <property type="entry name" value="ETHYLENE RESPONSE SENSOR PROTEIN"/>
    <property type="match status" value="1"/>
</dbReference>
<evidence type="ECO:0000256" key="10">
    <source>
        <dbReference type="SAM" id="Phobius"/>
    </source>
</evidence>
<keyword evidence="10" id="KW-0472">Membrane</keyword>
<dbReference type="Gene3D" id="1.25.40.10">
    <property type="entry name" value="Tetratricopeptide repeat domain"/>
    <property type="match status" value="2"/>
</dbReference>
<reference evidence="13 14" key="1">
    <citation type="submission" date="2018-03" db="EMBL/GenBank/DDBJ databases">
        <title>Genomic Encyclopedia of Archaeal and Bacterial Type Strains, Phase II (KMG-II): from individual species to whole genera.</title>
        <authorList>
            <person name="Goeker M."/>
        </authorList>
    </citation>
    <scope>NUCLEOTIDE SEQUENCE [LARGE SCALE GENOMIC DNA]</scope>
    <source>
        <strain evidence="13 14">DSM 28229</strain>
    </source>
</reference>
<keyword evidence="10" id="KW-0812">Transmembrane</keyword>
<dbReference type="SUPFAM" id="SSF48452">
    <property type="entry name" value="TPR-like"/>
    <property type="match status" value="2"/>
</dbReference>
<name>A0A315ZDM6_SEDFL</name>
<dbReference type="EC" id="2.7.13.3" evidence="2"/>
<evidence type="ECO:0000256" key="1">
    <source>
        <dbReference type="ARBA" id="ARBA00000085"/>
    </source>
</evidence>
<comment type="caution">
    <text evidence="13">The sequence shown here is derived from an EMBL/GenBank/DDBJ whole genome shotgun (WGS) entry which is preliminary data.</text>
</comment>
<sequence length="648" mass="73116">MKLLYATIFCTLLLSHFTNAQTETLLKQSSIAASLTFESPDSAISIAQDIFPVAEKEGFVFLSISVLNTLASAHVSKGEFQEAISFREQALELALNQDSSALILDLYKELIYDYGDVGNYSKSMSVAGKMKTLADSVGNIQKLSRAYAMIGDNYRNMHQPKEAIQNLEKAIKILQNTSFHADQRINRLNLAIAYDENRQTKKALAIFLDVLSKGEPSLRDSAKTYNNIGRLYTNLAEDSLMTVIGIRNFDSTLTLTRTERIQLTNPISDFASGENYLKEAIQLCIQAKDDYMLAHTRNELATNYKLRGKYKEALEEVDLAEIYAFKHGKMFQKENILRQKSALLAMSGQYKDAYQYAKKQVAFNQQIINEKYTNSTAKMEVEFETLKKEKALLLQEIEIKQRTQERNILFTVGIFILLLAVIVVGAYKKLQNNHQLLSSQKELIEASNQEITLLLKELHHRVKNNLQLVSSILNLQAYKLNDQEAIEAVKEGQARVEAMALIHRDLYLDHHVTSIDIKKYVNDLINNLMYAYGFRPDEVSVEKVVEEKYLSVDLVIPLGLILNELLSNSFKHAFEDIDSPKLTIEIKEDSKQLIIKTADNGSGTPSAKSSENSFGIQMINSLIKQLDGVITSLNEGNGYSTLIQIPLN</sequence>
<feature type="signal peptide" evidence="11">
    <location>
        <begin position="1"/>
        <end position="20"/>
    </location>
</feature>
<proteinExistence type="predicted"/>
<feature type="transmembrane region" description="Helical" evidence="10">
    <location>
        <begin position="408"/>
        <end position="427"/>
    </location>
</feature>
<feature type="repeat" description="TPR" evidence="8">
    <location>
        <begin position="144"/>
        <end position="177"/>
    </location>
</feature>
<dbReference type="Pfam" id="PF07568">
    <property type="entry name" value="HisKA_2"/>
    <property type="match status" value="1"/>
</dbReference>
<dbReference type="EMBL" id="QGDO01000002">
    <property type="protein sequence ID" value="PWJ43230.1"/>
    <property type="molecule type" value="Genomic_DNA"/>
</dbReference>
<keyword evidence="4" id="KW-0808">Transferase</keyword>
<evidence type="ECO:0000313" key="14">
    <source>
        <dbReference type="Proteomes" id="UP000245535"/>
    </source>
</evidence>
<evidence type="ECO:0000256" key="9">
    <source>
        <dbReference type="SAM" id="Coils"/>
    </source>
</evidence>
<keyword evidence="14" id="KW-1185">Reference proteome</keyword>
<feature type="chain" id="PRO_5016277836" description="histidine kinase" evidence="11">
    <location>
        <begin position="21"/>
        <end position="648"/>
    </location>
</feature>
<evidence type="ECO:0000256" key="3">
    <source>
        <dbReference type="ARBA" id="ARBA00022553"/>
    </source>
</evidence>
<dbReference type="OrthoDB" id="9767435at2"/>
<keyword evidence="9" id="KW-0175">Coiled coil</keyword>
<comment type="catalytic activity">
    <reaction evidence="1">
        <text>ATP + protein L-histidine = ADP + protein N-phospho-L-histidine.</text>
        <dbReference type="EC" id="2.7.13.3"/>
    </reaction>
</comment>
<dbReference type="PROSITE" id="PS50109">
    <property type="entry name" value="HIS_KIN"/>
    <property type="match status" value="1"/>
</dbReference>
<dbReference type="RefSeq" id="WP_109617602.1">
    <property type="nucleotide sequence ID" value="NZ_QGDO01000002.1"/>
</dbReference>
<dbReference type="Gene3D" id="3.30.450.20">
    <property type="entry name" value="PAS domain"/>
    <property type="match status" value="1"/>
</dbReference>
<dbReference type="InterPro" id="IPR011495">
    <property type="entry name" value="Sig_transdc_His_kin_sub2_dim/P"/>
</dbReference>
<evidence type="ECO:0000256" key="7">
    <source>
        <dbReference type="ARBA" id="ARBA00022840"/>
    </source>
</evidence>
<dbReference type="InterPro" id="IPR011990">
    <property type="entry name" value="TPR-like_helical_dom_sf"/>
</dbReference>
<dbReference type="Gene3D" id="3.30.565.10">
    <property type="entry name" value="Histidine kinase-like ATPase, C-terminal domain"/>
    <property type="match status" value="1"/>
</dbReference>
<dbReference type="InterPro" id="IPR036890">
    <property type="entry name" value="HATPase_C_sf"/>
</dbReference>
<dbReference type="PROSITE" id="PS50005">
    <property type="entry name" value="TPR"/>
    <property type="match status" value="2"/>
</dbReference>
<accession>A0A315ZDM6</accession>
<evidence type="ECO:0000313" key="13">
    <source>
        <dbReference type="EMBL" id="PWJ43230.1"/>
    </source>
</evidence>
<keyword evidence="11" id="KW-0732">Signal</keyword>
<evidence type="ECO:0000256" key="8">
    <source>
        <dbReference type="PROSITE-ProRule" id="PRU00339"/>
    </source>
</evidence>
<keyword evidence="10" id="KW-1133">Transmembrane helix</keyword>
<feature type="repeat" description="TPR" evidence="8">
    <location>
        <begin position="64"/>
        <end position="97"/>
    </location>
</feature>
<organism evidence="13 14">
    <name type="scientific">Sediminitomix flava</name>
    <dbReference type="NCBI Taxonomy" id="379075"/>
    <lineage>
        <taxon>Bacteria</taxon>
        <taxon>Pseudomonadati</taxon>
        <taxon>Bacteroidota</taxon>
        <taxon>Cytophagia</taxon>
        <taxon>Cytophagales</taxon>
        <taxon>Flammeovirgaceae</taxon>
        <taxon>Sediminitomix</taxon>
    </lineage>
</organism>
<evidence type="ECO:0000256" key="5">
    <source>
        <dbReference type="ARBA" id="ARBA00022741"/>
    </source>
</evidence>
<keyword evidence="3" id="KW-0597">Phosphoprotein</keyword>
<keyword evidence="7" id="KW-0067">ATP-binding</keyword>
<feature type="domain" description="Histidine kinase" evidence="12">
    <location>
        <begin position="457"/>
        <end position="648"/>
    </location>
</feature>
<dbReference type="SMART" id="SM00028">
    <property type="entry name" value="TPR"/>
    <property type="match status" value="3"/>
</dbReference>
<keyword evidence="6 13" id="KW-0418">Kinase</keyword>
<dbReference type="AlphaFoldDB" id="A0A315ZDM6"/>
<feature type="coiled-coil region" evidence="9">
    <location>
        <begin position="369"/>
        <end position="403"/>
    </location>
</feature>
<dbReference type="InterPro" id="IPR005467">
    <property type="entry name" value="His_kinase_dom"/>
</dbReference>
<dbReference type="GO" id="GO:0004673">
    <property type="term" value="F:protein histidine kinase activity"/>
    <property type="evidence" value="ECO:0007669"/>
    <property type="project" value="UniProtKB-EC"/>
</dbReference>
<gene>
    <name evidence="13" type="ORF">BC781_102779</name>
</gene>
<protein>
    <recommendedName>
        <fullName evidence="2">histidine kinase</fullName>
        <ecNumber evidence="2">2.7.13.3</ecNumber>
    </recommendedName>
</protein>
<evidence type="ECO:0000256" key="4">
    <source>
        <dbReference type="ARBA" id="ARBA00022679"/>
    </source>
</evidence>